<sequence>MSRDEVEDIAGVVAFELWRHPATLRKIVEEGRDPKQYVRKVAYHACLKSFGQKQNRHEIDAVGFEIESDGGVRNPFSGPSGEAADDLRLRSALARLDLGLRVIVFMRIYQDKTIPMIHEDIGIPLETVKSRWRRAKELLRKEFQIDQDNEEAE</sequence>
<dbReference type="Gene3D" id="1.10.10.10">
    <property type="entry name" value="Winged helix-like DNA-binding domain superfamily/Winged helix DNA-binding domain"/>
    <property type="match status" value="1"/>
</dbReference>
<keyword evidence="1" id="KW-0805">Transcription regulation</keyword>
<proteinExistence type="predicted"/>
<dbReference type="AlphaFoldDB" id="A0A6L3VPS8"/>
<evidence type="ECO:0000313" key="5">
    <source>
        <dbReference type="EMBL" id="KAB2374185.1"/>
    </source>
</evidence>
<organism evidence="5 6">
    <name type="scientific">Actinomadura montaniterrae</name>
    <dbReference type="NCBI Taxonomy" id="1803903"/>
    <lineage>
        <taxon>Bacteria</taxon>
        <taxon>Bacillati</taxon>
        <taxon>Actinomycetota</taxon>
        <taxon>Actinomycetes</taxon>
        <taxon>Streptosporangiales</taxon>
        <taxon>Thermomonosporaceae</taxon>
        <taxon>Actinomadura</taxon>
    </lineage>
</organism>
<evidence type="ECO:0000256" key="3">
    <source>
        <dbReference type="ARBA" id="ARBA00023125"/>
    </source>
</evidence>
<keyword evidence="4" id="KW-0804">Transcription</keyword>
<keyword evidence="2" id="KW-0731">Sigma factor</keyword>
<dbReference type="PANTHER" id="PTHR43133:SF8">
    <property type="entry name" value="RNA POLYMERASE SIGMA FACTOR HI_1459-RELATED"/>
    <property type="match status" value="1"/>
</dbReference>
<dbReference type="Proteomes" id="UP000483004">
    <property type="component" value="Unassembled WGS sequence"/>
</dbReference>
<evidence type="ECO:0000313" key="6">
    <source>
        <dbReference type="Proteomes" id="UP000483004"/>
    </source>
</evidence>
<accession>A0A6L3VPS8</accession>
<dbReference type="InterPro" id="IPR036388">
    <property type="entry name" value="WH-like_DNA-bd_sf"/>
</dbReference>
<keyword evidence="3" id="KW-0238">DNA-binding</keyword>
<dbReference type="SUPFAM" id="SSF88659">
    <property type="entry name" value="Sigma3 and sigma4 domains of RNA polymerase sigma factors"/>
    <property type="match status" value="1"/>
</dbReference>
<name>A0A6L3VPS8_9ACTN</name>
<evidence type="ECO:0000256" key="4">
    <source>
        <dbReference type="ARBA" id="ARBA00023163"/>
    </source>
</evidence>
<keyword evidence="6" id="KW-1185">Reference proteome</keyword>
<reference evidence="5 6" key="1">
    <citation type="submission" date="2019-09" db="EMBL/GenBank/DDBJ databases">
        <title>Actinomadura physcomitrii sp. nov., a novel actinomycete isolated from moss [Physcomitrium sphaericum (Ludw) Fuernr].</title>
        <authorList>
            <person name="Liu C."/>
            <person name="Zhuang X."/>
        </authorList>
    </citation>
    <scope>NUCLEOTIDE SEQUENCE [LARGE SCALE GENOMIC DNA]</scope>
    <source>
        <strain evidence="5 6">CYP1-1B</strain>
    </source>
</reference>
<dbReference type="InterPro" id="IPR039425">
    <property type="entry name" value="RNA_pol_sigma-70-like"/>
</dbReference>
<comment type="caution">
    <text evidence="5">The sequence shown here is derived from an EMBL/GenBank/DDBJ whole genome shotgun (WGS) entry which is preliminary data.</text>
</comment>
<dbReference type="RefSeq" id="WP_151543183.1">
    <property type="nucleotide sequence ID" value="NZ_WBMR01000095.1"/>
</dbReference>
<dbReference type="EMBL" id="WBMR01000095">
    <property type="protein sequence ID" value="KAB2374185.1"/>
    <property type="molecule type" value="Genomic_DNA"/>
</dbReference>
<dbReference type="GO" id="GO:0016987">
    <property type="term" value="F:sigma factor activity"/>
    <property type="evidence" value="ECO:0007669"/>
    <property type="project" value="UniProtKB-KW"/>
</dbReference>
<dbReference type="GO" id="GO:0003677">
    <property type="term" value="F:DNA binding"/>
    <property type="evidence" value="ECO:0007669"/>
    <property type="project" value="UniProtKB-KW"/>
</dbReference>
<protein>
    <submittedName>
        <fullName evidence="5">Uncharacterized protein</fullName>
    </submittedName>
</protein>
<dbReference type="InterPro" id="IPR013324">
    <property type="entry name" value="RNA_pol_sigma_r3/r4-like"/>
</dbReference>
<evidence type="ECO:0000256" key="2">
    <source>
        <dbReference type="ARBA" id="ARBA00023082"/>
    </source>
</evidence>
<evidence type="ECO:0000256" key="1">
    <source>
        <dbReference type="ARBA" id="ARBA00023015"/>
    </source>
</evidence>
<gene>
    <name evidence="5" type="ORF">F9B16_27910</name>
</gene>
<dbReference type="PANTHER" id="PTHR43133">
    <property type="entry name" value="RNA POLYMERASE ECF-TYPE SIGMA FACTO"/>
    <property type="match status" value="1"/>
</dbReference>